<accession>A0A5B0KSI3</accession>
<name>A0A5B0KSI3_9PROT</name>
<comment type="caution">
    <text evidence="2">The sequence shown here is derived from an EMBL/GenBank/DDBJ whole genome shotgun (WGS) entry which is preliminary data.</text>
</comment>
<keyword evidence="1" id="KW-1133">Transmembrane helix</keyword>
<dbReference type="Proteomes" id="UP000325333">
    <property type="component" value="Unassembled WGS sequence"/>
</dbReference>
<dbReference type="AlphaFoldDB" id="A0A5B0KSI3"/>
<evidence type="ECO:0000313" key="3">
    <source>
        <dbReference type="Proteomes" id="UP000325333"/>
    </source>
</evidence>
<gene>
    <name evidence="2" type="ORF">FH063_002336</name>
</gene>
<feature type="transmembrane region" description="Helical" evidence="1">
    <location>
        <begin position="24"/>
        <end position="46"/>
    </location>
</feature>
<evidence type="ECO:0000256" key="1">
    <source>
        <dbReference type="SAM" id="Phobius"/>
    </source>
</evidence>
<reference evidence="2 3" key="1">
    <citation type="submission" date="2019-07" db="EMBL/GenBank/DDBJ databases">
        <title>Genome sequencing of the stress-tolerant strain Azospirillum brasilense Az19.</title>
        <authorList>
            <person name="Maroniche G.A."/>
            <person name="Garcia J.E."/>
            <person name="Pagnussat L."/>
            <person name="Amenta M."/>
            <person name="Creus C.M."/>
        </authorList>
    </citation>
    <scope>NUCLEOTIDE SEQUENCE [LARGE SCALE GENOMIC DNA]</scope>
    <source>
        <strain evidence="2 3">Az19</strain>
    </source>
</reference>
<evidence type="ECO:0000313" key="2">
    <source>
        <dbReference type="EMBL" id="KAA1053754.1"/>
    </source>
</evidence>
<keyword evidence="1" id="KW-0812">Transmembrane</keyword>
<sequence>MLSSTMGSSSRTLGMPPMLPTGTVIRPAVAMVHNPLLAVVALAVSLDHIPDMAPGRVTSFAG</sequence>
<proteinExistence type="predicted"/>
<organism evidence="2 3">
    <name type="scientific">Azospirillum argentinense</name>
    <dbReference type="NCBI Taxonomy" id="2970906"/>
    <lineage>
        <taxon>Bacteria</taxon>
        <taxon>Pseudomonadati</taxon>
        <taxon>Pseudomonadota</taxon>
        <taxon>Alphaproteobacteria</taxon>
        <taxon>Rhodospirillales</taxon>
        <taxon>Azospirillaceae</taxon>
        <taxon>Azospirillum</taxon>
    </lineage>
</organism>
<protein>
    <submittedName>
        <fullName evidence="2">Uncharacterized protein</fullName>
    </submittedName>
</protein>
<dbReference type="EMBL" id="VEWN01000013">
    <property type="protein sequence ID" value="KAA1053754.1"/>
    <property type="molecule type" value="Genomic_DNA"/>
</dbReference>
<keyword evidence="1" id="KW-0472">Membrane</keyword>